<feature type="region of interest" description="Disordered" evidence="1">
    <location>
        <begin position="133"/>
        <end position="200"/>
    </location>
</feature>
<evidence type="ECO:0000313" key="2">
    <source>
        <dbReference type="EMBL" id="KAF2097767.1"/>
    </source>
</evidence>
<feature type="compositionally biased region" description="Polar residues" evidence="1">
    <location>
        <begin position="414"/>
        <end position="437"/>
    </location>
</feature>
<keyword evidence="3" id="KW-1185">Reference proteome</keyword>
<feature type="compositionally biased region" description="Polar residues" evidence="1">
    <location>
        <begin position="360"/>
        <end position="373"/>
    </location>
</feature>
<feature type="compositionally biased region" description="Basic and acidic residues" evidence="1">
    <location>
        <begin position="330"/>
        <end position="350"/>
    </location>
</feature>
<name>A0A9P4M7X7_9PEZI</name>
<gene>
    <name evidence="2" type="ORF">NA57DRAFT_56950</name>
</gene>
<evidence type="ECO:0008006" key="4">
    <source>
        <dbReference type="Google" id="ProtNLM"/>
    </source>
</evidence>
<comment type="caution">
    <text evidence="2">The sequence shown here is derived from an EMBL/GenBank/DDBJ whole genome shotgun (WGS) entry which is preliminary data.</text>
</comment>
<dbReference type="Proteomes" id="UP000799772">
    <property type="component" value="Unassembled WGS sequence"/>
</dbReference>
<evidence type="ECO:0000256" key="1">
    <source>
        <dbReference type="SAM" id="MobiDB-lite"/>
    </source>
</evidence>
<dbReference type="AlphaFoldDB" id="A0A9P4M7X7"/>
<feature type="region of interest" description="Disordered" evidence="1">
    <location>
        <begin position="330"/>
        <end position="458"/>
    </location>
</feature>
<feature type="compositionally biased region" description="Basic and acidic residues" evidence="1">
    <location>
        <begin position="177"/>
        <end position="200"/>
    </location>
</feature>
<accession>A0A9P4M7X7</accession>
<feature type="region of interest" description="Disordered" evidence="1">
    <location>
        <begin position="272"/>
        <end position="310"/>
    </location>
</feature>
<dbReference type="EMBL" id="ML978127">
    <property type="protein sequence ID" value="KAF2097767.1"/>
    <property type="molecule type" value="Genomic_DNA"/>
</dbReference>
<feature type="compositionally biased region" description="Basic residues" evidence="1">
    <location>
        <begin position="292"/>
        <end position="302"/>
    </location>
</feature>
<reference evidence="2" key="1">
    <citation type="journal article" date="2020" name="Stud. Mycol.">
        <title>101 Dothideomycetes genomes: a test case for predicting lifestyles and emergence of pathogens.</title>
        <authorList>
            <person name="Haridas S."/>
            <person name="Albert R."/>
            <person name="Binder M."/>
            <person name="Bloem J."/>
            <person name="Labutti K."/>
            <person name="Salamov A."/>
            <person name="Andreopoulos B."/>
            <person name="Baker S."/>
            <person name="Barry K."/>
            <person name="Bills G."/>
            <person name="Bluhm B."/>
            <person name="Cannon C."/>
            <person name="Castanera R."/>
            <person name="Culley D."/>
            <person name="Daum C."/>
            <person name="Ezra D."/>
            <person name="Gonzalez J."/>
            <person name="Henrissat B."/>
            <person name="Kuo A."/>
            <person name="Liang C."/>
            <person name="Lipzen A."/>
            <person name="Lutzoni F."/>
            <person name="Magnuson J."/>
            <person name="Mondo S."/>
            <person name="Nolan M."/>
            <person name="Ohm R."/>
            <person name="Pangilinan J."/>
            <person name="Park H.-J."/>
            <person name="Ramirez L."/>
            <person name="Alfaro M."/>
            <person name="Sun H."/>
            <person name="Tritt A."/>
            <person name="Yoshinaga Y."/>
            <person name="Zwiers L.-H."/>
            <person name="Turgeon B."/>
            <person name="Goodwin S."/>
            <person name="Spatafora J."/>
            <person name="Crous P."/>
            <person name="Grigoriev I."/>
        </authorList>
    </citation>
    <scope>NUCLEOTIDE SEQUENCE</scope>
    <source>
        <strain evidence="2">CBS 133067</strain>
    </source>
</reference>
<organism evidence="2 3">
    <name type="scientific">Rhizodiscina lignyota</name>
    <dbReference type="NCBI Taxonomy" id="1504668"/>
    <lineage>
        <taxon>Eukaryota</taxon>
        <taxon>Fungi</taxon>
        <taxon>Dikarya</taxon>
        <taxon>Ascomycota</taxon>
        <taxon>Pezizomycotina</taxon>
        <taxon>Dothideomycetes</taxon>
        <taxon>Pleosporomycetidae</taxon>
        <taxon>Aulographales</taxon>
        <taxon>Rhizodiscinaceae</taxon>
        <taxon>Rhizodiscina</taxon>
    </lineage>
</organism>
<proteinExistence type="predicted"/>
<evidence type="ECO:0000313" key="3">
    <source>
        <dbReference type="Proteomes" id="UP000799772"/>
    </source>
</evidence>
<feature type="compositionally biased region" description="Basic and acidic residues" evidence="1">
    <location>
        <begin position="389"/>
        <end position="399"/>
    </location>
</feature>
<sequence>MGQSASTTEVEEPTAQKPSSVETRSRSVVPMRDGHLFDQSSTASPPRQIPRQSAPVMDQAVDQIQPKMSTSRKRKCISEVERLLKLQEAYGHGTYGTPRQWNQNRTSEARKISIIHERRVHFAEENYECRRSHVDEDGVGSSHEQGSDEELSAINIADAEREDENGQPSEPTQRVPPHFDTEMSRYRRRLREEENEKKELRERVLRECQPQFDGLVAQASNEEARLTRSKRQSMRLAPLISQKLGGKGFEVELTPSEMPRPENPYRWSTIKERKRQRAARPDNPFHGMLHQRTIRQKVGKRKRELEEAGIPAPDYWTLQRIVLEEHAKEYEDLDKRQTEAQESEYSKGKENEEDPAGTSGAAQGTRSGEGSQQRQRKRRKTDVGLLKQQESRYHVDSRRGAPVRSNGMDPETMMKSSGFRSWRATSSPNSDRQQVKSSFELEDPSKDEATHEFCVSLT</sequence>
<feature type="region of interest" description="Disordered" evidence="1">
    <location>
        <begin position="1"/>
        <end position="75"/>
    </location>
</feature>
<protein>
    <recommendedName>
        <fullName evidence="4">Something about silencing protein 4 domain-containing protein</fullName>
    </recommendedName>
</protein>